<organism evidence="1 2">
    <name type="scientific">Entamoeba invadens IP1</name>
    <dbReference type="NCBI Taxonomy" id="370355"/>
    <lineage>
        <taxon>Eukaryota</taxon>
        <taxon>Amoebozoa</taxon>
        <taxon>Evosea</taxon>
        <taxon>Archamoebae</taxon>
        <taxon>Mastigamoebida</taxon>
        <taxon>Entamoebidae</taxon>
        <taxon>Entamoeba</taxon>
    </lineage>
</organism>
<dbReference type="GeneID" id="14894335"/>
<keyword evidence="2" id="KW-1185">Reference proteome</keyword>
<dbReference type="EMBL" id="KB206133">
    <property type="protein sequence ID" value="ELP95350.1"/>
    <property type="molecule type" value="Genomic_DNA"/>
</dbReference>
<evidence type="ECO:0000313" key="2">
    <source>
        <dbReference type="Proteomes" id="UP000014680"/>
    </source>
</evidence>
<sequence>MMRLIDRLFSFFSHTFNITVIVLLHILVYNMLLMVHILLDTNKCHQSKFRSEINVQANLLLMHTSLLLMDLMSMYCNHLQKNKLNCFCCCTDFKSAKYIGLKFDTFPYFGS</sequence>
<gene>
    <name evidence="1" type="ORF">EIN_481600</name>
</gene>
<reference evidence="1 2" key="1">
    <citation type="submission" date="2012-10" db="EMBL/GenBank/DDBJ databases">
        <authorList>
            <person name="Zafar N."/>
            <person name="Inman J."/>
            <person name="Hall N."/>
            <person name="Lorenzi H."/>
            <person name="Caler E."/>
        </authorList>
    </citation>
    <scope>NUCLEOTIDE SEQUENCE [LARGE SCALE GENOMIC DNA]</scope>
    <source>
        <strain evidence="1 2">IP1</strain>
    </source>
</reference>
<accession>L7FPS4</accession>
<name>L7FPS4_ENTIV</name>
<dbReference type="AlphaFoldDB" id="L7FPS4"/>
<protein>
    <submittedName>
        <fullName evidence="1">Uncharacterized protein</fullName>
    </submittedName>
</protein>
<evidence type="ECO:0000313" key="1">
    <source>
        <dbReference type="EMBL" id="ELP95350.1"/>
    </source>
</evidence>
<dbReference type="RefSeq" id="XP_004262121.1">
    <property type="nucleotide sequence ID" value="XM_004262073.1"/>
</dbReference>
<dbReference type="KEGG" id="eiv:EIN_481600"/>
<dbReference type="VEuPathDB" id="AmoebaDB:EIN_481600"/>
<proteinExistence type="predicted"/>
<dbReference type="Proteomes" id="UP000014680">
    <property type="component" value="Unassembled WGS sequence"/>
</dbReference>